<proteinExistence type="inferred from homology"/>
<dbReference type="Proteomes" id="UP000595224">
    <property type="component" value="Chromosome"/>
</dbReference>
<evidence type="ECO:0000256" key="6">
    <source>
        <dbReference type="ARBA" id="ARBA00022884"/>
    </source>
</evidence>
<dbReference type="InterPro" id="IPR020598">
    <property type="entry name" value="rRNA_Ade_methylase_Trfase_N"/>
</dbReference>
<evidence type="ECO:0000256" key="2">
    <source>
        <dbReference type="ARBA" id="ARBA00022552"/>
    </source>
</evidence>
<sequence>MNRPDYNSPSALKKLLDENGMAMQKKFGQNFMVNPAARKRIIDELSPSEGEVVWEIGPGLGCMTEDILKRGSNLTVFEIDRGFIGMLREFFSDYAKKNTFRIVEGDVLKTWKKQLQESERPVKLSGNLPYNIAATFIADTITGGLVFDRCVFTVQKEVAQRMAAAPGTENYSSFSVLCQWGYDVRCGIELAPGNFWPRPNVASQSVIMTKKAVPYECKDPKMFTKLVHALFASRRKTIANNIKAVLPKGMDSEPLFAAAGVKGSDRAENLSAQDFIRLSDTVASAIIDSRSAE</sequence>
<comment type="subcellular location">
    <subcellularLocation>
        <location evidence="7">Cytoplasm</location>
    </subcellularLocation>
</comment>
<protein>
    <recommendedName>
        <fullName evidence="7">Ribosomal RNA small subunit methyltransferase A</fullName>
        <ecNumber evidence="7">2.1.1.182</ecNumber>
    </recommendedName>
    <alternativeName>
        <fullName evidence="7">16S rRNA (adenine(1518)-N(6)/adenine(1519)-N(6))-dimethyltransferase</fullName>
    </alternativeName>
    <alternativeName>
        <fullName evidence="7">16S rRNA dimethyladenosine transferase</fullName>
    </alternativeName>
    <alternativeName>
        <fullName evidence="7">16S rRNA dimethylase</fullName>
    </alternativeName>
    <alternativeName>
        <fullName evidence="7">S-adenosylmethionine-6-N', N'-adenosyl(rRNA) dimethyltransferase</fullName>
    </alternativeName>
</protein>
<dbReference type="InterPro" id="IPR029063">
    <property type="entry name" value="SAM-dependent_MTases_sf"/>
</dbReference>
<keyword evidence="1 7" id="KW-0963">Cytoplasm</keyword>
<keyword evidence="11" id="KW-1185">Reference proteome</keyword>
<evidence type="ECO:0000256" key="4">
    <source>
        <dbReference type="ARBA" id="ARBA00022679"/>
    </source>
</evidence>
<dbReference type="InterPro" id="IPR020596">
    <property type="entry name" value="rRNA_Ade_Mease_Trfase_CS"/>
</dbReference>
<feature type="domain" description="Ribosomal RNA adenine methylase transferase N-terminal" evidence="9">
    <location>
        <begin position="37"/>
        <end position="212"/>
    </location>
</feature>
<keyword evidence="3 7" id="KW-0489">Methyltransferase</keyword>
<dbReference type="EMBL" id="CP064936">
    <property type="protein sequence ID" value="QPZ99936.1"/>
    <property type="molecule type" value="Genomic_DNA"/>
</dbReference>
<reference evidence="10 11" key="1">
    <citation type="submission" date="2020-11" db="EMBL/GenBank/DDBJ databases">
        <title>Treponema Peruensis nv. sp., first commensal Treponema isolated from human feces.</title>
        <authorList>
            <person name="Belkhou C."/>
            <person name="Raes J."/>
        </authorList>
    </citation>
    <scope>NUCLEOTIDE SEQUENCE [LARGE SCALE GENOMIC DNA]</scope>
    <source>
        <strain evidence="10 11">RCC2812</strain>
    </source>
</reference>
<dbReference type="NCBIfam" id="TIGR00755">
    <property type="entry name" value="ksgA"/>
    <property type="match status" value="1"/>
</dbReference>
<feature type="binding site" evidence="7 8">
    <location>
        <position position="78"/>
    </location>
    <ligand>
        <name>S-adenosyl-L-methionine</name>
        <dbReference type="ChEBI" id="CHEBI:59789"/>
    </ligand>
</feature>
<keyword evidence="5 7" id="KW-0949">S-adenosyl-L-methionine</keyword>
<dbReference type="RefSeq" id="WP_198441839.1">
    <property type="nucleotide sequence ID" value="NZ_CBCSHE010000003.1"/>
</dbReference>
<dbReference type="InterPro" id="IPR023165">
    <property type="entry name" value="rRNA_Ade_diMease-like_C"/>
</dbReference>
<dbReference type="PANTHER" id="PTHR11727">
    <property type="entry name" value="DIMETHYLADENOSINE TRANSFERASE"/>
    <property type="match status" value="1"/>
</dbReference>
<feature type="binding site" evidence="7 8">
    <location>
        <position position="106"/>
    </location>
    <ligand>
        <name>S-adenosyl-L-methionine</name>
        <dbReference type="ChEBI" id="CHEBI:59789"/>
    </ligand>
</feature>
<dbReference type="PROSITE" id="PS51689">
    <property type="entry name" value="SAM_RNA_A_N6_MT"/>
    <property type="match status" value="1"/>
</dbReference>
<comment type="similarity">
    <text evidence="7">Belongs to the class I-like SAM-binding methyltransferase superfamily. rRNA adenine N(6)-methyltransferase family. RsmA subfamily.</text>
</comment>
<organism evidence="10 11">
    <name type="scientific">Treponema peruense</name>
    <dbReference type="NCBI Taxonomy" id="2787628"/>
    <lineage>
        <taxon>Bacteria</taxon>
        <taxon>Pseudomonadati</taxon>
        <taxon>Spirochaetota</taxon>
        <taxon>Spirochaetia</taxon>
        <taxon>Spirochaetales</taxon>
        <taxon>Treponemataceae</taxon>
        <taxon>Treponema</taxon>
    </lineage>
</organism>
<keyword evidence="6 7" id="KW-0694">RNA-binding</keyword>
<dbReference type="InterPro" id="IPR011530">
    <property type="entry name" value="rRNA_adenine_dimethylase"/>
</dbReference>
<evidence type="ECO:0000256" key="1">
    <source>
        <dbReference type="ARBA" id="ARBA00022490"/>
    </source>
</evidence>
<evidence type="ECO:0000313" key="11">
    <source>
        <dbReference type="Proteomes" id="UP000595224"/>
    </source>
</evidence>
<evidence type="ECO:0000256" key="5">
    <source>
        <dbReference type="ARBA" id="ARBA00022691"/>
    </source>
</evidence>
<evidence type="ECO:0000259" key="9">
    <source>
        <dbReference type="SMART" id="SM00650"/>
    </source>
</evidence>
<dbReference type="InterPro" id="IPR001737">
    <property type="entry name" value="KsgA/Erm"/>
</dbReference>
<feature type="binding site" evidence="7 8">
    <location>
        <position position="32"/>
    </location>
    <ligand>
        <name>S-adenosyl-L-methionine</name>
        <dbReference type="ChEBI" id="CHEBI:59789"/>
    </ligand>
</feature>
<feature type="binding site" evidence="7 8">
    <location>
        <position position="30"/>
    </location>
    <ligand>
        <name>S-adenosyl-L-methionine</name>
        <dbReference type="ChEBI" id="CHEBI:59789"/>
    </ligand>
</feature>
<comment type="catalytic activity">
    <reaction evidence="7">
        <text>adenosine(1518)/adenosine(1519) in 16S rRNA + 4 S-adenosyl-L-methionine = N(6)-dimethyladenosine(1518)/N(6)-dimethyladenosine(1519) in 16S rRNA + 4 S-adenosyl-L-homocysteine + 4 H(+)</text>
        <dbReference type="Rhea" id="RHEA:19609"/>
        <dbReference type="Rhea" id="RHEA-COMP:10232"/>
        <dbReference type="Rhea" id="RHEA-COMP:10233"/>
        <dbReference type="ChEBI" id="CHEBI:15378"/>
        <dbReference type="ChEBI" id="CHEBI:57856"/>
        <dbReference type="ChEBI" id="CHEBI:59789"/>
        <dbReference type="ChEBI" id="CHEBI:74411"/>
        <dbReference type="ChEBI" id="CHEBI:74493"/>
        <dbReference type="EC" id="2.1.1.182"/>
    </reaction>
</comment>
<feature type="binding site" evidence="7 8">
    <location>
        <position position="57"/>
    </location>
    <ligand>
        <name>S-adenosyl-L-methionine</name>
        <dbReference type="ChEBI" id="CHEBI:59789"/>
    </ligand>
</feature>
<keyword evidence="4 7" id="KW-0808">Transferase</keyword>
<evidence type="ECO:0000313" key="10">
    <source>
        <dbReference type="EMBL" id="QPZ99936.1"/>
    </source>
</evidence>
<gene>
    <name evidence="7 10" type="primary">rsmA</name>
    <name evidence="7" type="synonym">ksgA</name>
    <name evidence="10" type="ORF">IWA51_06515</name>
</gene>
<accession>A0A7T3V3U5</accession>
<keyword evidence="2 7" id="KW-0698">rRNA processing</keyword>
<comment type="function">
    <text evidence="7">Specifically dimethylates two adjacent adenosines (A1518 and A1519) in the loop of a conserved hairpin near the 3'-end of 16S rRNA in the 30S particle. May play a critical role in biogenesis of 30S subunits.</text>
</comment>
<evidence type="ECO:0000256" key="3">
    <source>
        <dbReference type="ARBA" id="ARBA00022603"/>
    </source>
</evidence>
<dbReference type="SMART" id="SM00650">
    <property type="entry name" value="rADc"/>
    <property type="match status" value="1"/>
</dbReference>
<dbReference type="EC" id="2.1.1.182" evidence="7"/>
<dbReference type="PROSITE" id="PS01131">
    <property type="entry name" value="RRNA_A_DIMETH"/>
    <property type="match status" value="1"/>
</dbReference>
<feature type="binding site" evidence="7 8">
    <location>
        <position position="127"/>
    </location>
    <ligand>
        <name>S-adenosyl-L-methionine</name>
        <dbReference type="ChEBI" id="CHEBI:59789"/>
    </ligand>
</feature>
<dbReference type="GO" id="GO:0003723">
    <property type="term" value="F:RNA binding"/>
    <property type="evidence" value="ECO:0007669"/>
    <property type="project" value="UniProtKB-UniRule"/>
</dbReference>
<dbReference type="Gene3D" id="3.40.50.150">
    <property type="entry name" value="Vaccinia Virus protein VP39"/>
    <property type="match status" value="1"/>
</dbReference>
<dbReference type="Pfam" id="PF00398">
    <property type="entry name" value="RrnaAD"/>
    <property type="match status" value="1"/>
</dbReference>
<dbReference type="GO" id="GO:0052908">
    <property type="term" value="F:16S rRNA (adenine(1518)-N(6)/adenine(1519)-N(6))-dimethyltransferase activity"/>
    <property type="evidence" value="ECO:0007669"/>
    <property type="project" value="UniProtKB-EC"/>
</dbReference>
<dbReference type="Gene3D" id="1.10.8.100">
    <property type="entry name" value="Ribosomal RNA adenine dimethylase-like, domain 2"/>
    <property type="match status" value="1"/>
</dbReference>
<dbReference type="HAMAP" id="MF_00607">
    <property type="entry name" value="16SrRNA_methyltr_A"/>
    <property type="match status" value="1"/>
</dbReference>
<dbReference type="KEGG" id="tper:IWA51_06515"/>
<evidence type="ECO:0000256" key="7">
    <source>
        <dbReference type="HAMAP-Rule" id="MF_00607"/>
    </source>
</evidence>
<dbReference type="SUPFAM" id="SSF53335">
    <property type="entry name" value="S-adenosyl-L-methionine-dependent methyltransferases"/>
    <property type="match status" value="1"/>
</dbReference>
<dbReference type="AlphaFoldDB" id="A0A7T3V3U5"/>
<name>A0A7T3V3U5_9SPIR</name>
<dbReference type="GO" id="GO:0005829">
    <property type="term" value="C:cytosol"/>
    <property type="evidence" value="ECO:0007669"/>
    <property type="project" value="TreeGrafter"/>
</dbReference>
<evidence type="ECO:0000256" key="8">
    <source>
        <dbReference type="PROSITE-ProRule" id="PRU01026"/>
    </source>
</evidence>
<dbReference type="PANTHER" id="PTHR11727:SF7">
    <property type="entry name" value="DIMETHYLADENOSINE TRANSFERASE-RELATED"/>
    <property type="match status" value="1"/>
</dbReference>